<evidence type="ECO:0000256" key="1">
    <source>
        <dbReference type="SAM" id="MobiDB-lite"/>
    </source>
</evidence>
<dbReference type="AlphaFoldDB" id="A0A0M3KGW1"/>
<feature type="region of interest" description="Disordered" evidence="1">
    <location>
        <begin position="100"/>
        <end position="131"/>
    </location>
</feature>
<feature type="region of interest" description="Disordered" evidence="1">
    <location>
        <begin position="47"/>
        <end position="73"/>
    </location>
</feature>
<evidence type="ECO:0000313" key="2">
    <source>
        <dbReference type="EMBL" id="VDK70821.1"/>
    </source>
</evidence>
<organism evidence="4">
    <name type="scientific">Anisakis simplex</name>
    <name type="common">Herring worm</name>
    <dbReference type="NCBI Taxonomy" id="6269"/>
    <lineage>
        <taxon>Eukaryota</taxon>
        <taxon>Metazoa</taxon>
        <taxon>Ecdysozoa</taxon>
        <taxon>Nematoda</taxon>
        <taxon>Chromadorea</taxon>
        <taxon>Rhabditida</taxon>
        <taxon>Spirurina</taxon>
        <taxon>Ascaridomorpha</taxon>
        <taxon>Ascaridoidea</taxon>
        <taxon>Anisakidae</taxon>
        <taxon>Anisakis</taxon>
        <taxon>Anisakis simplex complex</taxon>
    </lineage>
</organism>
<name>A0A0M3KGW1_ANISI</name>
<protein>
    <submittedName>
        <fullName evidence="2 4">Uncharacterized protein</fullName>
    </submittedName>
</protein>
<dbReference type="EMBL" id="UYRR01037573">
    <property type="protein sequence ID" value="VDK70821.1"/>
    <property type="molecule type" value="Genomic_DNA"/>
</dbReference>
<dbReference type="WBParaSite" id="ASIM_0002022501-mRNA-1">
    <property type="protein sequence ID" value="ASIM_0002022501-mRNA-1"/>
    <property type="gene ID" value="ASIM_0002022501"/>
</dbReference>
<accession>A0A0M3KGW1</accession>
<evidence type="ECO:0000313" key="3">
    <source>
        <dbReference type="Proteomes" id="UP000267096"/>
    </source>
</evidence>
<gene>
    <name evidence="2" type="ORF">ASIM_LOCUS19609</name>
</gene>
<keyword evidence="3" id="KW-1185">Reference proteome</keyword>
<proteinExistence type="predicted"/>
<evidence type="ECO:0000313" key="4">
    <source>
        <dbReference type="WBParaSite" id="ASIM_0002022501-mRNA-1"/>
    </source>
</evidence>
<dbReference type="Proteomes" id="UP000267096">
    <property type="component" value="Unassembled WGS sequence"/>
</dbReference>
<reference evidence="4" key="1">
    <citation type="submission" date="2017-02" db="UniProtKB">
        <authorList>
            <consortium name="WormBaseParasite"/>
        </authorList>
    </citation>
    <scope>IDENTIFICATION</scope>
</reference>
<reference evidence="2 3" key="2">
    <citation type="submission" date="2018-11" db="EMBL/GenBank/DDBJ databases">
        <authorList>
            <consortium name="Pathogen Informatics"/>
        </authorList>
    </citation>
    <scope>NUCLEOTIDE SEQUENCE [LARGE SCALE GENOMIC DNA]</scope>
</reference>
<sequence length="131" mass="14601">MQTGECDSFTSTWAIHLPGPWAVYLPCPTLPTQQVFPKKLIPAISKRRGDMRPHSVITTQQSTCGAPIGDHDDHRMETAWKLPENSRKPANPFREIAFPLNSPSLRESSARLGPSSHRENGETAVTDRLIE</sequence>